<keyword evidence="2" id="KW-1185">Reference proteome</keyword>
<protein>
    <recommendedName>
        <fullName evidence="3">DUF3795 domain-containing protein</fullName>
    </recommendedName>
</protein>
<dbReference type="Pfam" id="PF12675">
    <property type="entry name" value="DUF3795"/>
    <property type="match status" value="1"/>
</dbReference>
<evidence type="ECO:0000313" key="1">
    <source>
        <dbReference type="EMBL" id="SFQ06451.1"/>
    </source>
</evidence>
<proteinExistence type="predicted"/>
<name>A0A1I5VGA7_9FIRM</name>
<dbReference type="AlphaFoldDB" id="A0A1I5VGA7"/>
<dbReference type="RefSeq" id="WP_207649918.1">
    <property type="nucleotide sequence ID" value="NZ_FOXO01000017.1"/>
</dbReference>
<dbReference type="InterPro" id="IPR024227">
    <property type="entry name" value="DUF3795"/>
</dbReference>
<dbReference type="Proteomes" id="UP000182624">
    <property type="component" value="Unassembled WGS sequence"/>
</dbReference>
<accession>A0A1I5VGA7</accession>
<evidence type="ECO:0000313" key="2">
    <source>
        <dbReference type="Proteomes" id="UP000182624"/>
    </source>
</evidence>
<gene>
    <name evidence="1" type="ORF">SAMN04487928_11722</name>
</gene>
<sequence>MMEKVLAACGNDCASCPRYIAHPYEKTEEELHHTAELWLKIGYRDHVVTNKEISCTGCKPENWCRYHVVKCCEERGIKTCADCYEYPCANMKECFEVTKSFEPMCKKVCTDEEYMQLKRAFFEKEQNLKLTKKC</sequence>
<organism evidence="1 2">
    <name type="scientific">Butyrivibrio proteoclasticus</name>
    <dbReference type="NCBI Taxonomy" id="43305"/>
    <lineage>
        <taxon>Bacteria</taxon>
        <taxon>Bacillati</taxon>
        <taxon>Bacillota</taxon>
        <taxon>Clostridia</taxon>
        <taxon>Lachnospirales</taxon>
        <taxon>Lachnospiraceae</taxon>
        <taxon>Butyrivibrio</taxon>
    </lineage>
</organism>
<reference evidence="2" key="1">
    <citation type="submission" date="2016-10" db="EMBL/GenBank/DDBJ databases">
        <authorList>
            <person name="Varghese N."/>
            <person name="Submissions S."/>
        </authorList>
    </citation>
    <scope>NUCLEOTIDE SEQUENCE [LARGE SCALE GENOMIC DNA]</scope>
    <source>
        <strain evidence="2">P18</strain>
    </source>
</reference>
<dbReference type="EMBL" id="FOXO01000017">
    <property type="protein sequence ID" value="SFQ06451.1"/>
    <property type="molecule type" value="Genomic_DNA"/>
</dbReference>
<evidence type="ECO:0008006" key="3">
    <source>
        <dbReference type="Google" id="ProtNLM"/>
    </source>
</evidence>